<organism evidence="3 4">
    <name type="scientific">Methanolobus halotolerans</name>
    <dbReference type="NCBI Taxonomy" id="2052935"/>
    <lineage>
        <taxon>Archaea</taxon>
        <taxon>Methanobacteriati</taxon>
        <taxon>Methanobacteriota</taxon>
        <taxon>Stenosarchaea group</taxon>
        <taxon>Methanomicrobia</taxon>
        <taxon>Methanosarcinales</taxon>
        <taxon>Methanosarcinaceae</taxon>
        <taxon>Methanolobus</taxon>
    </lineage>
</organism>
<dbReference type="AlphaFoldDB" id="A0A4E0PWZ5"/>
<dbReference type="OrthoDB" id="239724at2157"/>
<keyword evidence="1" id="KW-0472">Membrane</keyword>
<protein>
    <recommendedName>
        <fullName evidence="2">DUF7282 domain-containing protein</fullName>
    </recommendedName>
</protein>
<feature type="domain" description="DUF7282" evidence="2">
    <location>
        <begin position="43"/>
        <end position="146"/>
    </location>
</feature>
<reference evidence="3 4" key="1">
    <citation type="submission" date="2017-11" db="EMBL/GenBank/DDBJ databases">
        <title>Isolation and Characterization of Methanogenic Archaea from Saline Meromictic Lake at Siberia.</title>
        <authorList>
            <person name="Shen Y."/>
            <person name="Huang H.-H."/>
            <person name="Lai M.-C."/>
            <person name="Chen S.-C."/>
        </authorList>
    </citation>
    <scope>NUCLEOTIDE SEQUENCE [LARGE SCALE GENOMIC DNA]</scope>
    <source>
        <strain evidence="3 4">SY-01</strain>
    </source>
</reference>
<dbReference type="Proteomes" id="UP000297295">
    <property type="component" value="Unassembled WGS sequence"/>
</dbReference>
<dbReference type="InterPro" id="IPR055706">
    <property type="entry name" value="Slg1/2_DUF7282"/>
</dbReference>
<proteinExistence type="predicted"/>
<accession>A0A4E0PWZ5</accession>
<comment type="caution">
    <text evidence="3">The sequence shown here is derived from an EMBL/GenBank/DDBJ whole genome shotgun (WGS) entry which is preliminary data.</text>
</comment>
<evidence type="ECO:0000256" key="1">
    <source>
        <dbReference type="SAM" id="Phobius"/>
    </source>
</evidence>
<dbReference type="RefSeq" id="WP_135389014.1">
    <property type="nucleotide sequence ID" value="NZ_PGGK01000003.1"/>
</dbReference>
<feature type="domain" description="DUF7282" evidence="2">
    <location>
        <begin position="159"/>
        <end position="263"/>
    </location>
</feature>
<name>A0A4E0PWZ5_9EURY</name>
<evidence type="ECO:0000259" key="2">
    <source>
        <dbReference type="Pfam" id="PF23951"/>
    </source>
</evidence>
<dbReference type="EMBL" id="PGGK01000003">
    <property type="protein sequence ID" value="TGC10635.1"/>
    <property type="molecule type" value="Genomic_DNA"/>
</dbReference>
<evidence type="ECO:0000313" key="3">
    <source>
        <dbReference type="EMBL" id="TGC10635.1"/>
    </source>
</evidence>
<evidence type="ECO:0000313" key="4">
    <source>
        <dbReference type="Proteomes" id="UP000297295"/>
    </source>
</evidence>
<sequence>MSILLIIVLFSGSATAQYDKGNEVTISNTSDGQNTLVNNESAVIFEDQVSDGNSVVVTMALLPEGGYVVIRELMDGASGPLAGNSGYLEPGEYSLVEVELREPIDSGQELIAMTHIDDGDEMYEFPGPDVAYSVDGDIVSDSAMVTIETEANSENNESAVSFEDQDTEGNMVVVDSVSLPDGGYVVIHASENGSAGDVIGHSQYMETGNHSDVEIRLDAPIETDQEVIAMTHMDDGDGVYQFPGPDVPYTSDNVPVTDSAMITVENGSSSQTPGFGIVLTMGLLFVAGYCSKNRRM</sequence>
<feature type="transmembrane region" description="Helical" evidence="1">
    <location>
        <begin position="272"/>
        <end position="290"/>
    </location>
</feature>
<keyword evidence="1" id="KW-1133">Transmembrane helix</keyword>
<dbReference type="Pfam" id="PF23951">
    <property type="entry name" value="DUF7282"/>
    <property type="match status" value="2"/>
</dbReference>
<keyword evidence="1" id="KW-0812">Transmembrane</keyword>
<keyword evidence="4" id="KW-1185">Reference proteome</keyword>
<gene>
    <name evidence="3" type="ORF">CUN85_03855</name>
</gene>